<dbReference type="AlphaFoldDB" id="A0A8T0H8B5"/>
<dbReference type="CDD" id="cd00042">
    <property type="entry name" value="CY"/>
    <property type="match status" value="1"/>
</dbReference>
<evidence type="ECO:0000313" key="6">
    <source>
        <dbReference type="Proteomes" id="UP000822688"/>
    </source>
</evidence>
<comment type="caution">
    <text evidence="5">The sequence shown here is derived from an EMBL/GenBank/DDBJ whole genome shotgun (WGS) entry which is preliminary data.</text>
</comment>
<dbReference type="InterPro" id="IPR018073">
    <property type="entry name" value="Prot_inh_cystat_CS"/>
</dbReference>
<keyword evidence="2 3" id="KW-0789">Thiol protease inhibitor</keyword>
<dbReference type="SMART" id="SM00043">
    <property type="entry name" value="CY"/>
    <property type="match status" value="1"/>
</dbReference>
<dbReference type="Gene3D" id="3.10.450.10">
    <property type="match status" value="1"/>
</dbReference>
<dbReference type="Pfam" id="PF16845">
    <property type="entry name" value="SQAPI"/>
    <property type="match status" value="1"/>
</dbReference>
<evidence type="ECO:0000256" key="1">
    <source>
        <dbReference type="ARBA" id="ARBA00022690"/>
    </source>
</evidence>
<protein>
    <recommendedName>
        <fullName evidence="3">Cysteine proteinase inhibitor</fullName>
    </recommendedName>
</protein>
<organism evidence="5 6">
    <name type="scientific">Ceratodon purpureus</name>
    <name type="common">Fire moss</name>
    <name type="synonym">Dicranum purpureum</name>
    <dbReference type="NCBI Taxonomy" id="3225"/>
    <lineage>
        <taxon>Eukaryota</taxon>
        <taxon>Viridiplantae</taxon>
        <taxon>Streptophyta</taxon>
        <taxon>Embryophyta</taxon>
        <taxon>Bryophyta</taxon>
        <taxon>Bryophytina</taxon>
        <taxon>Bryopsida</taxon>
        <taxon>Dicranidae</taxon>
        <taxon>Pseudoditrichales</taxon>
        <taxon>Ditrichaceae</taxon>
        <taxon>Ceratodon</taxon>
    </lineage>
</organism>
<dbReference type="PANTHER" id="PTHR11413">
    <property type="entry name" value="CYSTATIN FAMILY MEMBER"/>
    <property type="match status" value="1"/>
</dbReference>
<evidence type="ECO:0000256" key="3">
    <source>
        <dbReference type="RuleBase" id="RU362130"/>
    </source>
</evidence>
<name>A0A8T0H8B5_CERPU</name>
<dbReference type="InterPro" id="IPR000010">
    <property type="entry name" value="Cystatin_dom"/>
</dbReference>
<reference evidence="5" key="1">
    <citation type="submission" date="2020-06" db="EMBL/GenBank/DDBJ databases">
        <title>WGS assembly of Ceratodon purpureus strain R40.</title>
        <authorList>
            <person name="Carey S.B."/>
            <person name="Jenkins J."/>
            <person name="Shu S."/>
            <person name="Lovell J.T."/>
            <person name="Sreedasyam A."/>
            <person name="Maumus F."/>
            <person name="Tiley G.P."/>
            <person name="Fernandez-Pozo N."/>
            <person name="Barry K."/>
            <person name="Chen C."/>
            <person name="Wang M."/>
            <person name="Lipzen A."/>
            <person name="Daum C."/>
            <person name="Saski C.A."/>
            <person name="Payton A.C."/>
            <person name="Mcbreen J.C."/>
            <person name="Conrad R.E."/>
            <person name="Kollar L.M."/>
            <person name="Olsson S."/>
            <person name="Huttunen S."/>
            <person name="Landis J.B."/>
            <person name="Wickett N.J."/>
            <person name="Johnson M.G."/>
            <person name="Rensing S.A."/>
            <person name="Grimwood J."/>
            <person name="Schmutz J."/>
            <person name="Mcdaniel S.F."/>
        </authorList>
    </citation>
    <scope>NUCLEOTIDE SEQUENCE</scope>
    <source>
        <strain evidence="5">R40</strain>
    </source>
</reference>
<dbReference type="GO" id="GO:0004869">
    <property type="term" value="F:cysteine-type endopeptidase inhibitor activity"/>
    <property type="evidence" value="ECO:0007669"/>
    <property type="project" value="UniProtKB-KW"/>
</dbReference>
<keyword evidence="6" id="KW-1185">Reference proteome</keyword>
<feature type="domain" description="Cystatin" evidence="4">
    <location>
        <begin position="1"/>
        <end position="94"/>
    </location>
</feature>
<dbReference type="PANTHER" id="PTHR11413:SF103">
    <property type="entry name" value="CYSTEINE PROTEINASE INHIBITOR 12"/>
    <property type="match status" value="1"/>
</dbReference>
<evidence type="ECO:0000313" key="5">
    <source>
        <dbReference type="EMBL" id="KAG0567045.1"/>
    </source>
</evidence>
<evidence type="ECO:0000259" key="4">
    <source>
        <dbReference type="SMART" id="SM00043"/>
    </source>
</evidence>
<accession>A0A8T0H8B5</accession>
<comment type="similarity">
    <text evidence="3">Belongs to the cystatin family. Phytocystatin subfamily.</text>
</comment>
<sequence length="96" mass="11094">MLCGGKQQVDLANTNSLEYDELAKFAVDEHNNHQNSLEKLKFSKLVSAHTQVVQGTMYHLVIEVEEGAQPKQYEAKVWVKSWEKFKKLEEFKPKEA</sequence>
<evidence type="ECO:0000256" key="2">
    <source>
        <dbReference type="ARBA" id="ARBA00022704"/>
    </source>
</evidence>
<keyword evidence="1 3" id="KW-0646">Protease inhibitor</keyword>
<dbReference type="InterPro" id="IPR027214">
    <property type="entry name" value="Cystatin"/>
</dbReference>
<dbReference type="SUPFAM" id="SSF54403">
    <property type="entry name" value="Cystatin/monellin"/>
    <property type="match status" value="1"/>
</dbReference>
<dbReference type="PROSITE" id="PS00287">
    <property type="entry name" value="CYSTATIN"/>
    <property type="match status" value="1"/>
</dbReference>
<gene>
    <name evidence="5" type="ORF">KC19_7G106100</name>
</gene>
<dbReference type="EMBL" id="CM026428">
    <property type="protein sequence ID" value="KAG0567045.1"/>
    <property type="molecule type" value="Genomic_DNA"/>
</dbReference>
<dbReference type="Proteomes" id="UP000822688">
    <property type="component" value="Chromosome 7"/>
</dbReference>
<dbReference type="InterPro" id="IPR046350">
    <property type="entry name" value="Cystatin_sf"/>
</dbReference>
<proteinExistence type="inferred from homology"/>